<keyword evidence="2" id="KW-0472">Membrane</keyword>
<dbReference type="GO" id="GO:0045489">
    <property type="term" value="P:pectin biosynthetic process"/>
    <property type="evidence" value="ECO:0007669"/>
    <property type="project" value="UniProtKB-UniPathway"/>
</dbReference>
<reference evidence="3" key="1">
    <citation type="submission" date="2018-02" db="EMBL/GenBank/DDBJ databases">
        <title>Rhizophora mucronata_Transcriptome.</title>
        <authorList>
            <person name="Meera S.P."/>
            <person name="Sreeshan A."/>
            <person name="Augustine A."/>
        </authorList>
    </citation>
    <scope>NUCLEOTIDE SEQUENCE</scope>
    <source>
        <tissue evidence="3">Leaf</tissue>
    </source>
</reference>
<dbReference type="GO" id="GO:0047262">
    <property type="term" value="F:polygalacturonate 4-alpha-galacturonosyltransferase activity"/>
    <property type="evidence" value="ECO:0007669"/>
    <property type="project" value="InterPro"/>
</dbReference>
<dbReference type="EMBL" id="GGEC01009349">
    <property type="protein sequence ID" value="MBW89832.1"/>
    <property type="molecule type" value="Transcribed_RNA"/>
</dbReference>
<accession>A0A2P2J8N3</accession>
<organism evidence="3">
    <name type="scientific">Rhizophora mucronata</name>
    <name type="common">Asiatic mangrove</name>
    <dbReference type="NCBI Taxonomy" id="61149"/>
    <lineage>
        <taxon>Eukaryota</taxon>
        <taxon>Viridiplantae</taxon>
        <taxon>Streptophyta</taxon>
        <taxon>Embryophyta</taxon>
        <taxon>Tracheophyta</taxon>
        <taxon>Spermatophyta</taxon>
        <taxon>Magnoliopsida</taxon>
        <taxon>eudicotyledons</taxon>
        <taxon>Gunneridae</taxon>
        <taxon>Pentapetalae</taxon>
        <taxon>rosids</taxon>
        <taxon>fabids</taxon>
        <taxon>Malpighiales</taxon>
        <taxon>Rhizophoraceae</taxon>
        <taxon>Rhizophora</taxon>
    </lineage>
</organism>
<dbReference type="PANTHER" id="PTHR32116">
    <property type="entry name" value="GALACTURONOSYLTRANSFERASE 4-RELATED"/>
    <property type="match status" value="1"/>
</dbReference>
<dbReference type="PANTHER" id="PTHR32116:SF30">
    <property type="entry name" value="GALACTURONOSYLTRANSFERASE 15-RELATED"/>
    <property type="match status" value="1"/>
</dbReference>
<keyword evidence="2" id="KW-0812">Transmembrane</keyword>
<protein>
    <submittedName>
        <fullName evidence="3">Uncharacterized protein MANES_02G085400</fullName>
    </submittedName>
</protein>
<dbReference type="InterPro" id="IPR029044">
    <property type="entry name" value="Nucleotide-diphossugar_trans"/>
</dbReference>
<dbReference type="UniPathway" id="UPA00845"/>
<dbReference type="AlphaFoldDB" id="A0A2P2J8N3"/>
<proteinExistence type="inferred from homology"/>
<evidence type="ECO:0000256" key="1">
    <source>
        <dbReference type="ARBA" id="ARBA00006351"/>
    </source>
</evidence>
<keyword evidence="2" id="KW-1133">Transmembrane helix</keyword>
<evidence type="ECO:0000256" key="2">
    <source>
        <dbReference type="SAM" id="Phobius"/>
    </source>
</evidence>
<feature type="transmembrane region" description="Helical" evidence="2">
    <location>
        <begin position="44"/>
        <end position="63"/>
    </location>
</feature>
<evidence type="ECO:0000313" key="3">
    <source>
        <dbReference type="EMBL" id="MBW89832.1"/>
    </source>
</evidence>
<dbReference type="SUPFAM" id="SSF53448">
    <property type="entry name" value="Nucleotide-diphospho-sugar transferases"/>
    <property type="match status" value="1"/>
</dbReference>
<sequence>MKFYVSTTGIKRLLISSNSVSGGGGGKGSTLAAPSRRRFSSGTLLLPLLLLLLLGIFLPFLFFKIAFSVLQSPALGLADCLGWRIFGGIDPTDASQALREELKRAFVEANEGGTNDKEIRVLTESFDELVREMASQRQDIKDFALITKAMLSKMEHKVYSARRREAIYWHLASHGVPKSLHCLRLILAEQYAINSMARLHLPPPEYASHLANPSFRHIVLLTDNVLAASVVVSSAVQNTVQPERMVFHIVTDKKTYTPMHAWFAINPIESAIVEVRGLHQYDWSEEVNIGVQDILQIQRLIRSHNYNKLEQDNFQHVGEQKRSLEALRPSVLSLLNHLRMYIPEVLF</sequence>
<name>A0A2P2J8N3_RHIMU</name>
<dbReference type="InterPro" id="IPR029993">
    <property type="entry name" value="GAUT"/>
</dbReference>
<comment type="similarity">
    <text evidence="1">Belongs to the glycosyltransferase 8 family.</text>
</comment>